<feature type="domain" description="MHC class II beta chain N-terminal" evidence="10">
    <location>
        <begin position="18"/>
        <end position="92"/>
    </location>
</feature>
<evidence type="ECO:0000256" key="9">
    <source>
        <dbReference type="ARBA" id="ARBA00023182"/>
    </source>
</evidence>
<keyword evidence="7" id="KW-1015">Disulfide bond</keyword>
<keyword evidence="6" id="KW-0472">Membrane</keyword>
<dbReference type="GO" id="GO:0002504">
    <property type="term" value="P:antigen processing and presentation of peptide or polysaccharide antigen via MHC class II"/>
    <property type="evidence" value="ECO:0007669"/>
    <property type="project" value="UniProtKB-KW"/>
</dbReference>
<keyword evidence="12" id="KW-1185">Reference proteome</keyword>
<sequence>PPDLCREHSGVFQLMFKAECHFMNGTERVRFVERYIYNREEYAMFDSDVGNFVGFTPYGENVARNWNSQLELLEYKRSSVDRYCRYNYELDAPFTVRR</sequence>
<keyword evidence="5" id="KW-1064">Adaptive immunity</keyword>
<evidence type="ECO:0000256" key="7">
    <source>
        <dbReference type="ARBA" id="ARBA00023157"/>
    </source>
</evidence>
<evidence type="ECO:0000256" key="1">
    <source>
        <dbReference type="ARBA" id="ARBA00004479"/>
    </source>
</evidence>
<dbReference type="PANTHER" id="PTHR19944">
    <property type="entry name" value="MHC CLASS II-RELATED"/>
    <property type="match status" value="1"/>
</dbReference>
<dbReference type="AlphaFoldDB" id="A0A7L3K317"/>
<evidence type="ECO:0000256" key="3">
    <source>
        <dbReference type="ARBA" id="ARBA00022859"/>
    </source>
</evidence>
<evidence type="ECO:0000256" key="2">
    <source>
        <dbReference type="ARBA" id="ARBA00022692"/>
    </source>
</evidence>
<organism evidence="11 12">
    <name type="scientific">Drymodes brunneopygia</name>
    <dbReference type="NCBI Taxonomy" id="626378"/>
    <lineage>
        <taxon>Eukaryota</taxon>
        <taxon>Metazoa</taxon>
        <taxon>Chordata</taxon>
        <taxon>Craniata</taxon>
        <taxon>Vertebrata</taxon>
        <taxon>Euteleostomi</taxon>
        <taxon>Archelosauria</taxon>
        <taxon>Archosauria</taxon>
        <taxon>Dinosauria</taxon>
        <taxon>Saurischia</taxon>
        <taxon>Theropoda</taxon>
        <taxon>Coelurosauria</taxon>
        <taxon>Aves</taxon>
        <taxon>Neognathae</taxon>
        <taxon>Neoaves</taxon>
        <taxon>Telluraves</taxon>
        <taxon>Australaves</taxon>
        <taxon>Passeriformes</taxon>
        <taxon>Petroicidae</taxon>
        <taxon>Drymodes</taxon>
    </lineage>
</organism>
<comment type="caution">
    <text evidence="11">The sequence shown here is derived from an EMBL/GenBank/DDBJ whole genome shotgun (WGS) entry which is preliminary data.</text>
</comment>
<keyword evidence="9" id="KW-0491">MHC II</keyword>
<dbReference type="SUPFAM" id="SSF54452">
    <property type="entry name" value="MHC antigen-recognition domain"/>
    <property type="match status" value="1"/>
</dbReference>
<keyword evidence="2" id="KW-0812">Transmembrane</keyword>
<dbReference type="InterPro" id="IPR014745">
    <property type="entry name" value="MHC_II_a/b_N"/>
</dbReference>
<dbReference type="InterPro" id="IPR011162">
    <property type="entry name" value="MHC_I/II-like_Ag-recog"/>
</dbReference>
<keyword evidence="8" id="KW-0325">Glycoprotein</keyword>
<reference evidence="11 12" key="1">
    <citation type="submission" date="2019-09" db="EMBL/GenBank/DDBJ databases">
        <title>Bird 10,000 Genomes (B10K) Project - Family phase.</title>
        <authorList>
            <person name="Zhang G."/>
        </authorList>
    </citation>
    <scope>NUCLEOTIDE SEQUENCE [LARGE SCALE GENOMIC DNA]</scope>
    <source>
        <strain evidence="11">B10K-DU-030-03</strain>
    </source>
</reference>
<evidence type="ECO:0000256" key="6">
    <source>
        <dbReference type="ARBA" id="ARBA00023136"/>
    </source>
</evidence>
<dbReference type="SMART" id="SM00921">
    <property type="entry name" value="MHC_II_beta"/>
    <property type="match status" value="1"/>
</dbReference>
<dbReference type="Pfam" id="PF00969">
    <property type="entry name" value="MHC_II_beta"/>
    <property type="match status" value="1"/>
</dbReference>
<gene>
    <name evidence="11" type="primary">Hb2d</name>
    <name evidence="11" type="ORF">DRYBRU_R14547</name>
</gene>
<evidence type="ECO:0000256" key="8">
    <source>
        <dbReference type="ARBA" id="ARBA00023180"/>
    </source>
</evidence>
<evidence type="ECO:0000256" key="5">
    <source>
        <dbReference type="ARBA" id="ARBA00023130"/>
    </source>
</evidence>
<feature type="non-terminal residue" evidence="11">
    <location>
        <position position="1"/>
    </location>
</feature>
<evidence type="ECO:0000313" key="11">
    <source>
        <dbReference type="EMBL" id="NXU34920.1"/>
    </source>
</evidence>
<evidence type="ECO:0000256" key="4">
    <source>
        <dbReference type="ARBA" id="ARBA00022989"/>
    </source>
</evidence>
<dbReference type="InterPro" id="IPR000353">
    <property type="entry name" value="MHC_II_b_N"/>
</dbReference>
<accession>A0A7L3K317</accession>
<dbReference type="FunFam" id="3.10.320.10:FF:000001">
    <property type="entry name" value="HLA class II histocompatibility antigen, DRB1-1 beta chain"/>
    <property type="match status" value="1"/>
</dbReference>
<keyword evidence="4" id="KW-1133">Transmembrane helix</keyword>
<keyword evidence="3" id="KW-0391">Immunity</keyword>
<dbReference type="GO" id="GO:0042613">
    <property type="term" value="C:MHC class II protein complex"/>
    <property type="evidence" value="ECO:0007669"/>
    <property type="project" value="UniProtKB-KW"/>
</dbReference>
<protein>
    <submittedName>
        <fullName evidence="11">HB2D protein</fullName>
    </submittedName>
</protein>
<dbReference type="Gene3D" id="3.10.320.10">
    <property type="entry name" value="Class II Histocompatibility Antigen, M Beta Chain, Chain B, domain 1"/>
    <property type="match status" value="1"/>
</dbReference>
<dbReference type="Proteomes" id="UP000525319">
    <property type="component" value="Unassembled WGS sequence"/>
</dbReference>
<name>A0A7L3K317_9PASS</name>
<dbReference type="OrthoDB" id="10043043at2759"/>
<dbReference type="PANTHER" id="PTHR19944:SF99">
    <property type="entry name" value="HLA CLASS II HISTOCOMPATIBILITY ANTIGEN, DRB1 BETA CHAIN"/>
    <property type="match status" value="1"/>
</dbReference>
<evidence type="ECO:0000259" key="10">
    <source>
        <dbReference type="SMART" id="SM00921"/>
    </source>
</evidence>
<evidence type="ECO:0000313" key="12">
    <source>
        <dbReference type="Proteomes" id="UP000525319"/>
    </source>
</evidence>
<dbReference type="EMBL" id="VZTZ01005869">
    <property type="protein sequence ID" value="NXU34920.1"/>
    <property type="molecule type" value="Genomic_DNA"/>
</dbReference>
<dbReference type="InterPro" id="IPR050160">
    <property type="entry name" value="MHC/Immunoglobulin"/>
</dbReference>
<proteinExistence type="predicted"/>
<dbReference type="GO" id="GO:0002250">
    <property type="term" value="P:adaptive immune response"/>
    <property type="evidence" value="ECO:0007669"/>
    <property type="project" value="UniProtKB-KW"/>
</dbReference>
<comment type="subcellular location">
    <subcellularLocation>
        <location evidence="1">Membrane</location>
        <topology evidence="1">Single-pass type I membrane protein</topology>
    </subcellularLocation>
</comment>
<feature type="non-terminal residue" evidence="11">
    <location>
        <position position="98"/>
    </location>
</feature>